<sequence length="185" mass="20951">MIDPKAKLADQVAGLFEDAARLGVEVQERGGSNLADQTLEFIADARAIIERQQARVAELELSQTRRFHTERAYLRVIQEFIAGKGDADLKRLNDGVGMIQAQVEFIQKDIQRLADYLRAQPKTKETADLIDHLDFYIFHEVYRKVHYIEHHVIRDARLALVGLSEASFKSGLGEQPEPPTSEVKP</sequence>
<name>K4JNC7_9CAUD</name>
<dbReference type="EMBL" id="JX100814">
    <property type="protein sequence ID" value="AFU86729.1"/>
    <property type="molecule type" value="Genomic_DNA"/>
</dbReference>
<protein>
    <submittedName>
        <fullName evidence="1">Uncharacterized protein</fullName>
    </submittedName>
</protein>
<evidence type="ECO:0000313" key="2">
    <source>
        <dbReference type="Proteomes" id="UP000000461"/>
    </source>
</evidence>
<dbReference type="KEGG" id="vg:13996028"/>
<organism evidence="1 2">
    <name type="scientific">Caulobacter phage CcrRogue</name>
    <dbReference type="NCBI Taxonomy" id="2927986"/>
    <lineage>
        <taxon>Viruses</taxon>
        <taxon>Duplodnaviria</taxon>
        <taxon>Heunggongvirae</taxon>
        <taxon>Uroviricota</taxon>
        <taxon>Caudoviricetes</taxon>
        <taxon>Jeanschmidtviridae</taxon>
        <taxon>Poindextervirus</taxon>
        <taxon>Poindextervirus rogue</taxon>
    </lineage>
</organism>
<reference evidence="1 2" key="1">
    <citation type="journal article" date="2012" name="BMC Genomics">
        <title>The Caulobacter crescentus phage phiCbK: genomics of a canonical phage.</title>
        <authorList>
            <person name="Gill J.J."/>
            <person name="Berry J.D."/>
            <person name="Russell W.K."/>
            <person name="Lessor L."/>
            <person name="Escobar Garcia D.A."/>
            <person name="Hernandez D."/>
            <person name="Kane A."/>
            <person name="Keene J."/>
            <person name="Maddox M."/>
            <person name="Martin R."/>
            <person name="Mohan S."/>
            <person name="Thorn A.M."/>
            <person name="Russell D.H."/>
            <person name="Young R."/>
        </authorList>
    </citation>
    <scope>NUCLEOTIDE SEQUENCE [LARGE SCALE GENOMIC DNA]</scope>
</reference>
<keyword evidence="2" id="KW-1185">Reference proteome</keyword>
<gene>
    <name evidence="1" type="ORF">CcrRogue_gp247</name>
</gene>
<proteinExistence type="predicted"/>
<accession>K4JNC7</accession>
<dbReference type="Proteomes" id="UP000000461">
    <property type="component" value="Segment"/>
</dbReference>
<dbReference type="OrthoDB" id="32070at10239"/>
<evidence type="ECO:0000313" key="1">
    <source>
        <dbReference type="EMBL" id="AFU86729.1"/>
    </source>
</evidence>